<keyword evidence="2" id="KW-1185">Reference proteome</keyword>
<reference evidence="1" key="3">
    <citation type="submission" date="2025-09" db="UniProtKB">
        <authorList>
            <consortium name="Ensembl"/>
        </authorList>
    </citation>
    <scope>IDENTIFICATION</scope>
</reference>
<accession>A0A8C8W9U4</accession>
<evidence type="ECO:0000313" key="1">
    <source>
        <dbReference type="Ensembl" id="ENSPLOP00000000363.1"/>
    </source>
</evidence>
<evidence type="ECO:0000313" key="2">
    <source>
        <dbReference type="Proteomes" id="UP000694399"/>
    </source>
</evidence>
<dbReference type="AlphaFoldDB" id="A0A8C8W9U4"/>
<name>A0A8C8W9U4_PANLE</name>
<dbReference type="Ensembl" id="ENSPLOT00000000398.1">
    <property type="protein sequence ID" value="ENSPLOP00000000363.1"/>
    <property type="gene ID" value="ENSPLOG00000000270.1"/>
</dbReference>
<sequence>MNNNPLPSLHPVQRTFLVTAQKHNWKCNPATRRLEDCYSFLDQESMCWVSGFLQRL</sequence>
<proteinExistence type="predicted"/>
<reference evidence="1" key="2">
    <citation type="submission" date="2025-08" db="UniProtKB">
        <authorList>
            <consortium name="Ensembl"/>
        </authorList>
    </citation>
    <scope>IDENTIFICATION</scope>
</reference>
<protein>
    <submittedName>
        <fullName evidence="1">Uncharacterized protein</fullName>
    </submittedName>
</protein>
<organism evidence="1 2">
    <name type="scientific">Panthera leo</name>
    <name type="common">Lion</name>
    <dbReference type="NCBI Taxonomy" id="9689"/>
    <lineage>
        <taxon>Eukaryota</taxon>
        <taxon>Metazoa</taxon>
        <taxon>Chordata</taxon>
        <taxon>Craniata</taxon>
        <taxon>Vertebrata</taxon>
        <taxon>Euteleostomi</taxon>
        <taxon>Mammalia</taxon>
        <taxon>Eutheria</taxon>
        <taxon>Laurasiatheria</taxon>
        <taxon>Carnivora</taxon>
        <taxon>Feliformia</taxon>
        <taxon>Felidae</taxon>
        <taxon>Pantherinae</taxon>
        <taxon>Panthera</taxon>
    </lineage>
</organism>
<dbReference type="Proteomes" id="UP000694399">
    <property type="component" value="Chromosome B2"/>
</dbReference>
<reference evidence="1" key="1">
    <citation type="journal article" date="2019" name="bioRxiv">
        <title>Long live the king: chromosome-level assembly of the lion (Panthera leo) using linked-read, Hi-C, and long read data.</title>
        <authorList>
            <person name="Armstrong E.E."/>
            <person name="Taylor R.W."/>
            <person name="Miller D.E."/>
            <person name="Kaelin C."/>
            <person name="Barsh G."/>
            <person name="Hadly E.A."/>
            <person name="Petrov D."/>
        </authorList>
    </citation>
    <scope>NUCLEOTIDE SEQUENCE [LARGE SCALE GENOMIC DNA]</scope>
</reference>